<dbReference type="InterPro" id="IPR003369">
    <property type="entry name" value="TatA/B/E"/>
</dbReference>
<keyword evidence="8 14" id="KW-1133">Transmembrane helix</keyword>
<evidence type="ECO:0000256" key="12">
    <source>
        <dbReference type="ARBA" id="ARBA00025340"/>
    </source>
</evidence>
<evidence type="ECO:0000256" key="4">
    <source>
        <dbReference type="ARBA" id="ARBA00022640"/>
    </source>
</evidence>
<evidence type="ECO:0000256" key="5">
    <source>
        <dbReference type="ARBA" id="ARBA00022692"/>
    </source>
</evidence>
<dbReference type="FunFam" id="1.20.5.3310:FF:000003">
    <property type="entry name" value="Sec-independent protein translocase protein TATB, chloroplastic"/>
    <property type="match status" value="1"/>
</dbReference>
<evidence type="ECO:0000256" key="13">
    <source>
        <dbReference type="SAM" id="MobiDB-lite"/>
    </source>
</evidence>
<gene>
    <name evidence="15" type="ORF">CCAM_LOCUS74</name>
</gene>
<dbReference type="NCBIfam" id="TIGR01411">
    <property type="entry name" value="tatAE"/>
    <property type="match status" value="1"/>
</dbReference>
<accession>A0A484K135</accession>
<keyword evidence="10" id="KW-0793">Thylakoid</keyword>
<dbReference type="AlphaFoldDB" id="A0A484K135"/>
<evidence type="ECO:0000256" key="9">
    <source>
        <dbReference type="ARBA" id="ARBA00023010"/>
    </source>
</evidence>
<dbReference type="Pfam" id="PF02416">
    <property type="entry name" value="TatA_B_E"/>
    <property type="match status" value="1"/>
</dbReference>
<dbReference type="GO" id="GO:0043953">
    <property type="term" value="P:protein transport by the Tat complex"/>
    <property type="evidence" value="ECO:0007669"/>
    <property type="project" value="InterPro"/>
</dbReference>
<dbReference type="Gene3D" id="1.20.5.3310">
    <property type="match status" value="1"/>
</dbReference>
<sequence>MASSAISAPAQSLYSSSTHSPSFPISGIKRRLNLCTRSSCSIAGSRVLLCNWVPHLALVTPFSSWACGISTLRVPRKTERKTKWKRGVVFASLFGVGAPEALVIGVVALLVFGPKGLAEVARNLGKTLREFQPTIKELQEVSQEFKSTLEKEIGLDDIRDSNQSPFRTDRTTSRSGVYKDSQIKTEPPTDSSPQSPTVESIDNKLKDIEEGQPADMTSSVENQLESQVKTEDDSQSSPTEHPQVEKI</sequence>
<evidence type="ECO:0000256" key="3">
    <source>
        <dbReference type="ARBA" id="ARBA00022528"/>
    </source>
</evidence>
<comment type="subcellular location">
    <subcellularLocation>
        <location evidence="1">Plastid</location>
        <location evidence="1">Chloroplast thylakoid membrane</location>
        <topology evidence="1">Single-pass membrane protein</topology>
    </subcellularLocation>
</comment>
<keyword evidence="4" id="KW-0934">Plastid</keyword>
<keyword evidence="9" id="KW-0811">Translocation</keyword>
<keyword evidence="16" id="KW-1185">Reference proteome</keyword>
<feature type="region of interest" description="Disordered" evidence="13">
    <location>
        <begin position="156"/>
        <end position="247"/>
    </location>
</feature>
<dbReference type="PANTHER" id="PTHR33162">
    <property type="entry name" value="SEC-INDEPENDENT PROTEIN TRANSLOCASE PROTEIN TATA, CHLOROPLASTIC"/>
    <property type="match status" value="1"/>
</dbReference>
<organism evidence="15 16">
    <name type="scientific">Cuscuta campestris</name>
    <dbReference type="NCBI Taxonomy" id="132261"/>
    <lineage>
        <taxon>Eukaryota</taxon>
        <taxon>Viridiplantae</taxon>
        <taxon>Streptophyta</taxon>
        <taxon>Embryophyta</taxon>
        <taxon>Tracheophyta</taxon>
        <taxon>Spermatophyta</taxon>
        <taxon>Magnoliopsida</taxon>
        <taxon>eudicotyledons</taxon>
        <taxon>Gunneridae</taxon>
        <taxon>Pentapetalae</taxon>
        <taxon>asterids</taxon>
        <taxon>lamiids</taxon>
        <taxon>Solanales</taxon>
        <taxon>Convolvulaceae</taxon>
        <taxon>Cuscuteae</taxon>
        <taxon>Cuscuta</taxon>
        <taxon>Cuscuta subgen. Grammica</taxon>
        <taxon>Cuscuta sect. Cleistogrammica</taxon>
    </lineage>
</organism>
<proteinExistence type="predicted"/>
<dbReference type="GO" id="GO:0033281">
    <property type="term" value="C:TAT protein transport complex"/>
    <property type="evidence" value="ECO:0007669"/>
    <property type="project" value="UniProtKB-ARBA"/>
</dbReference>
<name>A0A484K135_9ASTE</name>
<feature type="compositionally biased region" description="Polar residues" evidence="13">
    <location>
        <begin position="215"/>
        <end position="227"/>
    </location>
</feature>
<keyword evidence="2" id="KW-0813">Transport</keyword>
<keyword evidence="5 14" id="KW-0812">Transmembrane</keyword>
<feature type="transmembrane region" description="Helical" evidence="14">
    <location>
        <begin position="52"/>
        <end position="75"/>
    </location>
</feature>
<dbReference type="OrthoDB" id="2017985at2759"/>
<reference evidence="15 16" key="1">
    <citation type="submission" date="2018-04" db="EMBL/GenBank/DDBJ databases">
        <authorList>
            <person name="Vogel A."/>
        </authorList>
    </citation>
    <scope>NUCLEOTIDE SEQUENCE [LARGE SCALE GENOMIC DNA]</scope>
</reference>
<keyword evidence="3" id="KW-0150">Chloroplast</keyword>
<dbReference type="InterPro" id="IPR006312">
    <property type="entry name" value="TatA/E"/>
</dbReference>
<evidence type="ECO:0000256" key="10">
    <source>
        <dbReference type="ARBA" id="ARBA00023078"/>
    </source>
</evidence>
<evidence type="ECO:0000256" key="7">
    <source>
        <dbReference type="ARBA" id="ARBA00022946"/>
    </source>
</evidence>
<evidence type="ECO:0000313" key="15">
    <source>
        <dbReference type="EMBL" id="VFQ58298.1"/>
    </source>
</evidence>
<feature type="transmembrane region" description="Helical" evidence="14">
    <location>
        <begin position="87"/>
        <end position="112"/>
    </location>
</feature>
<evidence type="ECO:0000256" key="2">
    <source>
        <dbReference type="ARBA" id="ARBA00022448"/>
    </source>
</evidence>
<dbReference type="EMBL" id="OOIL02000001">
    <property type="protein sequence ID" value="VFQ58298.1"/>
    <property type="molecule type" value="Genomic_DNA"/>
</dbReference>
<evidence type="ECO:0000256" key="11">
    <source>
        <dbReference type="ARBA" id="ARBA00023136"/>
    </source>
</evidence>
<keyword evidence="11 14" id="KW-0472">Membrane</keyword>
<keyword evidence="7" id="KW-0809">Transit peptide</keyword>
<evidence type="ECO:0000256" key="14">
    <source>
        <dbReference type="SAM" id="Phobius"/>
    </source>
</evidence>
<comment type="function">
    <text evidence="12">Part of the twin-arginine translocation (Tat) system that transports large folded proteins containing a characteristic twin-arginine motif in their signal peptide across the thylakoid membrane. Involved in delta pH-dependent protein transport required for chloroplast development, especially thylakoid membrane formation. TATC and TATB mediate precursor recognition, whereas TATA facilitates translocation.</text>
</comment>
<keyword evidence="6" id="KW-0653">Protein transport</keyword>
<dbReference type="GO" id="GO:0006886">
    <property type="term" value="P:intracellular protein transport"/>
    <property type="evidence" value="ECO:0007669"/>
    <property type="project" value="UniProtKB-ARBA"/>
</dbReference>
<evidence type="ECO:0000256" key="6">
    <source>
        <dbReference type="ARBA" id="ARBA00022927"/>
    </source>
</evidence>
<protein>
    <recommendedName>
        <fullName evidence="17">Sec-independent protein translocase protein TATB, chloroplastic</fullName>
    </recommendedName>
</protein>
<evidence type="ECO:0008006" key="17">
    <source>
        <dbReference type="Google" id="ProtNLM"/>
    </source>
</evidence>
<evidence type="ECO:0000256" key="1">
    <source>
        <dbReference type="ARBA" id="ARBA00004581"/>
    </source>
</evidence>
<evidence type="ECO:0000256" key="8">
    <source>
        <dbReference type="ARBA" id="ARBA00022989"/>
    </source>
</evidence>
<feature type="compositionally biased region" description="Polar residues" evidence="13">
    <location>
        <begin position="188"/>
        <end position="200"/>
    </location>
</feature>
<dbReference type="Proteomes" id="UP000595140">
    <property type="component" value="Unassembled WGS sequence"/>
</dbReference>
<dbReference type="PANTHER" id="PTHR33162:SF3">
    <property type="entry name" value="SEC-INDEPENDENT PROTEIN TRANSLOCASE PROTEIN TATB, CHLOROPLASTIC"/>
    <property type="match status" value="1"/>
</dbReference>
<evidence type="ECO:0000313" key="16">
    <source>
        <dbReference type="Proteomes" id="UP000595140"/>
    </source>
</evidence>
<dbReference type="GO" id="GO:0009535">
    <property type="term" value="C:chloroplast thylakoid membrane"/>
    <property type="evidence" value="ECO:0007669"/>
    <property type="project" value="UniProtKB-SubCell"/>
</dbReference>